<dbReference type="Gene3D" id="3.90.1420.10">
    <property type="entry name" value="Rubisco LSMT, substrate-binding domain"/>
    <property type="match status" value="1"/>
</dbReference>
<dbReference type="STRING" id="37653.A0A0L8FSI6"/>
<organism evidence="10">
    <name type="scientific">Octopus bimaculoides</name>
    <name type="common">California two-spotted octopus</name>
    <dbReference type="NCBI Taxonomy" id="37653"/>
    <lineage>
        <taxon>Eukaryota</taxon>
        <taxon>Metazoa</taxon>
        <taxon>Spiralia</taxon>
        <taxon>Lophotrochozoa</taxon>
        <taxon>Mollusca</taxon>
        <taxon>Cephalopoda</taxon>
        <taxon>Coleoidea</taxon>
        <taxon>Octopodiformes</taxon>
        <taxon>Octopoda</taxon>
        <taxon>Incirrata</taxon>
        <taxon>Octopodidae</taxon>
        <taxon>Octopus</taxon>
    </lineage>
</organism>
<dbReference type="PANTHER" id="PTHR13271">
    <property type="entry name" value="UNCHARACTERIZED PUTATIVE METHYLTRANSFERASE"/>
    <property type="match status" value="1"/>
</dbReference>
<dbReference type="PROSITE" id="PS50280">
    <property type="entry name" value="SET"/>
    <property type="match status" value="1"/>
</dbReference>
<protein>
    <recommendedName>
        <fullName evidence="7">protein-histidine N-methyltransferase</fullName>
        <ecNumber evidence="7">2.1.1.85</ecNumber>
    </recommendedName>
</protein>
<evidence type="ECO:0000256" key="6">
    <source>
        <dbReference type="ARBA" id="ARBA00023203"/>
    </source>
</evidence>
<evidence type="ECO:0000256" key="8">
    <source>
        <dbReference type="SAM" id="MobiDB-lite"/>
    </source>
</evidence>
<dbReference type="InterPro" id="IPR046341">
    <property type="entry name" value="SET_dom_sf"/>
</dbReference>
<feature type="domain" description="SET" evidence="9">
    <location>
        <begin position="96"/>
        <end position="316"/>
    </location>
</feature>
<dbReference type="Gene3D" id="3.90.1410.10">
    <property type="entry name" value="set domain protein methyltransferase, domain 1"/>
    <property type="match status" value="1"/>
</dbReference>
<dbReference type="AlphaFoldDB" id="A0A0L8FSI6"/>
<dbReference type="EMBL" id="KQ426865">
    <property type="protein sequence ID" value="KOF67661.1"/>
    <property type="molecule type" value="Genomic_DNA"/>
</dbReference>
<comment type="subcellular location">
    <subcellularLocation>
        <location evidence="1">Cytoplasm</location>
    </subcellularLocation>
</comment>
<evidence type="ECO:0000256" key="2">
    <source>
        <dbReference type="ARBA" id="ARBA00022490"/>
    </source>
</evidence>
<dbReference type="SUPFAM" id="SSF82199">
    <property type="entry name" value="SET domain"/>
    <property type="match status" value="1"/>
</dbReference>
<keyword evidence="3 7" id="KW-0489">Methyltransferase</keyword>
<dbReference type="Pfam" id="PF09273">
    <property type="entry name" value="Rubis-subs-bind"/>
    <property type="match status" value="1"/>
</dbReference>
<reference evidence="10" key="1">
    <citation type="submission" date="2015-07" db="EMBL/GenBank/DDBJ databases">
        <title>MeaNS - Measles Nucleotide Surveillance Program.</title>
        <authorList>
            <person name="Tran T."/>
            <person name="Druce J."/>
        </authorList>
    </citation>
    <scope>NUCLEOTIDE SEQUENCE</scope>
    <source>
        <strain evidence="10">UCB-OBI-ISO-001</strain>
        <tissue evidence="10">Gonad</tissue>
    </source>
</reference>
<sequence length="494" mass="56823">MGKKNRKPVSQAQSSGVPGLDRGTKKDILELCNQLLEKCTRSNGAGPKDWDEFMEIFNLVEKIREKQKHLVSANQKTSREWSSFLQWLQENNVDTSRVTTDEFPVYGFGLRATQDLKEGDLFLSVPRKLMISTETASRSQIGFLIEEDKLLQSMPNVVLAIHLLSESKNSDSFWYPYISCLPKNYNTTLYFNPEELKLLKGSPVLTEAFNHYQRIARQYAYFYKLFQNNHYAQKFPLREGFTYDDYRWAVSTVMTRQNQIPSSNGNQMINALIPFWDMCNHCNGQLSTDFDMVENCGKCFAMVNFQKGEQIFIFYGPRSNSELLIHNGFVYMENLFDTLTIKLGISKSDPLYALKSEVLGRLLMLPSKSFQLNAGSKPVSRELLSFLRVICMNQENLQERFTGENAADLLSQMGNEEVIVSQENEMKVWQFIATRVQLLLKTYATSLETDEHLDNNELSERAKLSLQMVMCEKRILSSTLDYAKNKQLSLSTAE</sequence>
<evidence type="ECO:0000259" key="9">
    <source>
        <dbReference type="PROSITE" id="PS50280"/>
    </source>
</evidence>
<dbReference type="PROSITE" id="PS51565">
    <property type="entry name" value="SAM_MT85_SETD3"/>
    <property type="match status" value="1"/>
</dbReference>
<gene>
    <name evidence="10" type="ORF">OCBIM_22009081mg</name>
</gene>
<evidence type="ECO:0000256" key="7">
    <source>
        <dbReference type="PROSITE-ProRule" id="PRU00898"/>
    </source>
</evidence>
<dbReference type="InterPro" id="IPR044428">
    <property type="entry name" value="SETD3_SET"/>
</dbReference>
<comment type="similarity">
    <text evidence="7">Belongs to the class V-like SAM-binding methyltransferase superfamily. SETD3 actin-histidine methyltransferase family.</text>
</comment>
<dbReference type="OMA" id="QHIDGIF"/>
<feature type="region of interest" description="Disordered" evidence="8">
    <location>
        <begin position="1"/>
        <end position="22"/>
    </location>
</feature>
<dbReference type="InterPro" id="IPR015353">
    <property type="entry name" value="Rubisco_LSMT_subst-bd"/>
</dbReference>
<dbReference type="EC" id="2.1.1.85" evidence="7"/>
<evidence type="ECO:0000313" key="10">
    <source>
        <dbReference type="EMBL" id="KOF67661.1"/>
    </source>
</evidence>
<keyword evidence="4 7" id="KW-0808">Transferase</keyword>
<dbReference type="CDD" id="cd19176">
    <property type="entry name" value="SET_SETD3"/>
    <property type="match status" value="1"/>
</dbReference>
<dbReference type="SUPFAM" id="SSF81822">
    <property type="entry name" value="RuBisCo LSMT C-terminal, substrate-binding domain"/>
    <property type="match status" value="1"/>
</dbReference>
<keyword evidence="6" id="KW-0009">Actin-binding</keyword>
<dbReference type="OrthoDB" id="441812at2759"/>
<accession>A0A0L8FSI6</accession>
<dbReference type="KEGG" id="obi:106881421"/>
<dbReference type="GO" id="GO:0003779">
    <property type="term" value="F:actin binding"/>
    <property type="evidence" value="ECO:0007669"/>
    <property type="project" value="UniProtKB-KW"/>
</dbReference>
<keyword evidence="2" id="KW-0963">Cytoplasm</keyword>
<dbReference type="PANTHER" id="PTHR13271:SF47">
    <property type="entry name" value="ACTIN-HISTIDINE N-METHYLTRANSFERASE"/>
    <property type="match status" value="1"/>
</dbReference>
<dbReference type="InterPro" id="IPR001214">
    <property type="entry name" value="SET_dom"/>
</dbReference>
<keyword evidence="5 7" id="KW-0949">S-adenosyl-L-methionine</keyword>
<dbReference type="InterPro" id="IPR036464">
    <property type="entry name" value="Rubisco_LSMT_subst-bd_sf"/>
</dbReference>
<evidence type="ECO:0000256" key="5">
    <source>
        <dbReference type="ARBA" id="ARBA00022691"/>
    </source>
</evidence>
<proteinExistence type="inferred from homology"/>
<evidence type="ECO:0000256" key="4">
    <source>
        <dbReference type="ARBA" id="ARBA00022679"/>
    </source>
</evidence>
<dbReference type="GO" id="GO:0032259">
    <property type="term" value="P:methylation"/>
    <property type="evidence" value="ECO:0007669"/>
    <property type="project" value="UniProtKB-KW"/>
</dbReference>
<dbReference type="Pfam" id="PF00856">
    <property type="entry name" value="SET"/>
    <property type="match status" value="1"/>
</dbReference>
<dbReference type="InterPro" id="IPR050600">
    <property type="entry name" value="SETD3_SETD6_MTase"/>
</dbReference>
<dbReference type="GO" id="GO:0018064">
    <property type="term" value="F:protein-L-histidine N-tele-methyltransferase activity"/>
    <property type="evidence" value="ECO:0007669"/>
    <property type="project" value="UniProtKB-EC"/>
</dbReference>
<name>A0A0L8FSI6_OCTBM</name>
<evidence type="ECO:0000256" key="3">
    <source>
        <dbReference type="ARBA" id="ARBA00022603"/>
    </source>
</evidence>
<comment type="catalytic activity">
    <reaction evidence="7">
        <text>L-histidyl-[protein] + S-adenosyl-L-methionine = N(tele)-methyl-L-histidyl-[protein] + S-adenosyl-L-homocysteine + H(+)</text>
        <dbReference type="Rhea" id="RHEA:19369"/>
        <dbReference type="Rhea" id="RHEA-COMP:9745"/>
        <dbReference type="Rhea" id="RHEA-COMP:11600"/>
        <dbReference type="ChEBI" id="CHEBI:15378"/>
        <dbReference type="ChEBI" id="CHEBI:16367"/>
        <dbReference type="ChEBI" id="CHEBI:29979"/>
        <dbReference type="ChEBI" id="CHEBI:57856"/>
        <dbReference type="ChEBI" id="CHEBI:59789"/>
        <dbReference type="EC" id="2.1.1.85"/>
    </reaction>
</comment>
<dbReference type="GO" id="GO:0005737">
    <property type="term" value="C:cytoplasm"/>
    <property type="evidence" value="ECO:0007669"/>
    <property type="project" value="UniProtKB-SubCell"/>
</dbReference>
<evidence type="ECO:0000256" key="1">
    <source>
        <dbReference type="ARBA" id="ARBA00004496"/>
    </source>
</evidence>
<dbReference type="InterPro" id="IPR025785">
    <property type="entry name" value="SETD3"/>
</dbReference>
<dbReference type="GO" id="GO:0016279">
    <property type="term" value="F:protein-lysine N-methyltransferase activity"/>
    <property type="evidence" value="ECO:0007669"/>
    <property type="project" value="TreeGrafter"/>
</dbReference>